<dbReference type="Proteomes" id="UP000190460">
    <property type="component" value="Unassembled WGS sequence"/>
</dbReference>
<name>A0A1T4WUN3_9GAMM</name>
<organism evidence="2 3">
    <name type="scientific">Thiothrix eikelboomii</name>
    <dbReference type="NCBI Taxonomy" id="92487"/>
    <lineage>
        <taxon>Bacteria</taxon>
        <taxon>Pseudomonadati</taxon>
        <taxon>Pseudomonadota</taxon>
        <taxon>Gammaproteobacteria</taxon>
        <taxon>Thiotrichales</taxon>
        <taxon>Thiotrichaceae</taxon>
        <taxon>Thiothrix</taxon>
    </lineage>
</organism>
<gene>
    <name evidence="2" type="ORF">SAMN02745130_02155</name>
</gene>
<evidence type="ECO:0000313" key="2">
    <source>
        <dbReference type="EMBL" id="SKA81036.1"/>
    </source>
</evidence>
<dbReference type="AlphaFoldDB" id="A0A1T4WUN3"/>
<sequence>MLSQIIRDLNLTLKPYGLKVVELLKEEPQNPRSSAVLSSEPPVPEPDPEPQTAANLSKRERLMRLMSNRA</sequence>
<evidence type="ECO:0000256" key="1">
    <source>
        <dbReference type="SAM" id="MobiDB-lite"/>
    </source>
</evidence>
<reference evidence="2 3" key="1">
    <citation type="submission" date="2017-02" db="EMBL/GenBank/DDBJ databases">
        <authorList>
            <person name="Peterson S.W."/>
        </authorList>
    </citation>
    <scope>NUCLEOTIDE SEQUENCE [LARGE SCALE GENOMIC DNA]</scope>
    <source>
        <strain evidence="2 3">ATCC 49788</strain>
    </source>
</reference>
<accession>A0A1T4WUN3</accession>
<dbReference type="STRING" id="92487.SAMN02745130_02155"/>
<feature type="region of interest" description="Disordered" evidence="1">
    <location>
        <begin position="27"/>
        <end position="58"/>
    </location>
</feature>
<proteinExistence type="predicted"/>
<protein>
    <submittedName>
        <fullName evidence="2">Uncharacterized protein</fullName>
    </submittedName>
</protein>
<dbReference type="EMBL" id="FUYB01000009">
    <property type="protein sequence ID" value="SKA81036.1"/>
    <property type="molecule type" value="Genomic_DNA"/>
</dbReference>
<evidence type="ECO:0000313" key="3">
    <source>
        <dbReference type="Proteomes" id="UP000190460"/>
    </source>
</evidence>
<keyword evidence="3" id="KW-1185">Reference proteome</keyword>